<evidence type="ECO:0000313" key="2">
    <source>
        <dbReference type="EMBL" id="MBE9660421.1"/>
    </source>
</evidence>
<reference evidence="2" key="1">
    <citation type="submission" date="2020-10" db="EMBL/GenBank/DDBJ databases">
        <title>Mucilaginibacter mali sp. nov., isolated from rhizosphere soil of apple orchard.</title>
        <authorList>
            <person name="Lee J.-S."/>
            <person name="Kim H.S."/>
            <person name="Kim J.-S."/>
        </authorList>
    </citation>
    <scope>NUCLEOTIDE SEQUENCE</scope>
    <source>
        <strain evidence="2">KCTC 22746</strain>
    </source>
</reference>
<comment type="caution">
    <text evidence="2">The sequence shown here is derived from an EMBL/GenBank/DDBJ whole genome shotgun (WGS) entry which is preliminary data.</text>
</comment>
<dbReference type="RefSeq" id="WP_194109624.1">
    <property type="nucleotide sequence ID" value="NZ_JADFFL010000001.1"/>
</dbReference>
<protein>
    <submittedName>
        <fullName evidence="2">Uncharacterized protein</fullName>
    </submittedName>
</protein>
<keyword evidence="1" id="KW-0732">Signal</keyword>
<dbReference type="AlphaFoldDB" id="A0A929KZB5"/>
<proteinExistence type="predicted"/>
<gene>
    <name evidence="2" type="ORF">IRJ16_00855</name>
</gene>
<dbReference type="Proteomes" id="UP000622475">
    <property type="component" value="Unassembled WGS sequence"/>
</dbReference>
<feature type="chain" id="PRO_5037069451" evidence="1">
    <location>
        <begin position="22"/>
        <end position="517"/>
    </location>
</feature>
<feature type="signal peptide" evidence="1">
    <location>
        <begin position="1"/>
        <end position="21"/>
    </location>
</feature>
<evidence type="ECO:0000256" key="1">
    <source>
        <dbReference type="SAM" id="SignalP"/>
    </source>
</evidence>
<accession>A0A929KZB5</accession>
<dbReference type="EMBL" id="JADFFL010000001">
    <property type="protein sequence ID" value="MBE9660421.1"/>
    <property type="molecule type" value="Genomic_DNA"/>
</dbReference>
<keyword evidence="3" id="KW-1185">Reference proteome</keyword>
<evidence type="ECO:0000313" key="3">
    <source>
        <dbReference type="Proteomes" id="UP000622475"/>
    </source>
</evidence>
<sequence>MKFLSRSLCCLLLFAAVVVKAQTPDKINFVRQGVKRIVFDKEQSIVLASFKPANVVGLQVMHPIEARAGVTAQATLAGSELSISSAAPSESSIWLGGFNPFATYAIDLSAITGEGHIGFEFLDSPGRERMLVVTEFKDGLVTAVKLKVSKNNSAVVDRSISVNAAEKHKISKGIILQMLGSGLMVYNKTDSLPEVIGQADFNKFIDLRDTKYINTFHTNISVGLKNGSLKIANAEATLSAGMGLADIRPITYEDGEPMIDQGRLWYTMSIRGRGLPHPLQGVFSMAPTAFDIKFEGIIVFDRNDGLLRNEVASHLFYHRADKMWRGVTTGFSAYANPETEKKQLLIIESKQDPRRGFGVMKARTFEMVGDLEDPQMIYDAKAKKWRMLACKNQNGYKAIMLESDRWDGGYKQIAGPVTHNSTGTSIQMIADKRYCFSGSNENKLFVYTYPDLKEVGTLKMDLPPWSETSGSRIWPNVIQLPDGYPFKYIALMMDRFNYPGTQGQNWTYGALYLYHGW</sequence>
<organism evidence="2 3">
    <name type="scientific">Mucilaginibacter myungsuensis</name>
    <dbReference type="NCBI Taxonomy" id="649104"/>
    <lineage>
        <taxon>Bacteria</taxon>
        <taxon>Pseudomonadati</taxon>
        <taxon>Bacteroidota</taxon>
        <taxon>Sphingobacteriia</taxon>
        <taxon>Sphingobacteriales</taxon>
        <taxon>Sphingobacteriaceae</taxon>
        <taxon>Mucilaginibacter</taxon>
    </lineage>
</organism>
<name>A0A929KZB5_9SPHI</name>